<dbReference type="InterPro" id="IPR028987">
    <property type="entry name" value="ATP_synth_B-like_membr_sf"/>
</dbReference>
<reference evidence="16" key="1">
    <citation type="submission" date="2022-12" db="EMBL/GenBank/DDBJ databases">
        <authorList>
            <person name="Wang J."/>
        </authorList>
    </citation>
    <scope>NUCLEOTIDE SEQUENCE</scope>
    <source>
        <strain evidence="16">HY-42-06</strain>
    </source>
</reference>
<dbReference type="CDD" id="cd06503">
    <property type="entry name" value="ATP-synt_Fo_b"/>
    <property type="match status" value="1"/>
</dbReference>
<evidence type="ECO:0000256" key="6">
    <source>
        <dbReference type="ARBA" id="ARBA00022781"/>
    </source>
</evidence>
<evidence type="ECO:0000256" key="5">
    <source>
        <dbReference type="ARBA" id="ARBA00022692"/>
    </source>
</evidence>
<evidence type="ECO:0000256" key="15">
    <source>
        <dbReference type="SAM" id="Coils"/>
    </source>
</evidence>
<keyword evidence="17" id="KW-1185">Reference proteome</keyword>
<evidence type="ECO:0000256" key="9">
    <source>
        <dbReference type="ARBA" id="ARBA00023136"/>
    </source>
</evidence>
<protein>
    <recommendedName>
        <fullName evidence="13">ATP synthase subunit b</fullName>
    </recommendedName>
    <alternativeName>
        <fullName evidence="13">ATP synthase F(0) sector subunit b</fullName>
    </alternativeName>
    <alternativeName>
        <fullName evidence="13">ATPase subunit I</fullName>
    </alternativeName>
    <alternativeName>
        <fullName evidence="13">F-type ATPase subunit b</fullName>
        <shortName evidence="13">F-ATPase subunit b</shortName>
    </alternativeName>
</protein>
<dbReference type="NCBIfam" id="NF009992">
    <property type="entry name" value="PRK13461.1"/>
    <property type="match status" value="1"/>
</dbReference>
<keyword evidence="2 13" id="KW-0813">Transport</keyword>
<keyword evidence="5 13" id="KW-0812">Transmembrane</keyword>
<dbReference type="NCBIfam" id="TIGR01144">
    <property type="entry name" value="ATP_synt_b"/>
    <property type="match status" value="1"/>
</dbReference>
<keyword evidence="8 13" id="KW-0406">Ion transport</keyword>
<evidence type="ECO:0000256" key="14">
    <source>
        <dbReference type="RuleBase" id="RU003848"/>
    </source>
</evidence>
<comment type="similarity">
    <text evidence="1 13 14">Belongs to the ATPase B chain family.</text>
</comment>
<dbReference type="EMBL" id="JAPQES010000001">
    <property type="protein sequence ID" value="MCY6369819.1"/>
    <property type="molecule type" value="Genomic_DNA"/>
</dbReference>
<feature type="transmembrane region" description="Helical" evidence="13">
    <location>
        <begin position="7"/>
        <end position="27"/>
    </location>
</feature>
<evidence type="ECO:0000256" key="3">
    <source>
        <dbReference type="ARBA" id="ARBA00022475"/>
    </source>
</evidence>
<comment type="caution">
    <text evidence="16">The sequence shown here is derived from an EMBL/GenBank/DDBJ whole genome shotgun (WGS) entry which is preliminary data.</text>
</comment>
<proteinExistence type="inferred from homology"/>
<evidence type="ECO:0000313" key="16">
    <source>
        <dbReference type="EMBL" id="MCY6369819.1"/>
    </source>
</evidence>
<gene>
    <name evidence="13" type="primary">atpF</name>
    <name evidence="16" type="ORF">OXH55_04175</name>
</gene>
<dbReference type="PANTHER" id="PTHR33445">
    <property type="entry name" value="ATP SYNTHASE SUBUNIT B', CHLOROPLASTIC"/>
    <property type="match status" value="1"/>
</dbReference>
<keyword evidence="15" id="KW-0175">Coiled coil</keyword>
<evidence type="ECO:0000256" key="13">
    <source>
        <dbReference type="HAMAP-Rule" id="MF_01398"/>
    </source>
</evidence>
<keyword evidence="10 13" id="KW-0066">ATP synthesis</keyword>
<evidence type="ECO:0000256" key="11">
    <source>
        <dbReference type="ARBA" id="ARBA00025198"/>
    </source>
</evidence>
<evidence type="ECO:0000256" key="10">
    <source>
        <dbReference type="ARBA" id="ARBA00023310"/>
    </source>
</evidence>
<keyword evidence="4 13" id="KW-0138">CF(0)</keyword>
<comment type="function">
    <text evidence="13">Component of the F(0) channel, it forms part of the peripheral stalk, linking F(1) to F(0).</text>
</comment>
<dbReference type="InterPro" id="IPR050059">
    <property type="entry name" value="ATP_synthase_B_chain"/>
</dbReference>
<comment type="function">
    <text evidence="11 13">F(1)F(0) ATP synthase produces ATP from ADP in the presence of a proton or sodium gradient. F-type ATPases consist of two structural domains, F(1) containing the extramembraneous catalytic core and F(0) containing the membrane proton channel, linked together by a central stalk and a peripheral stalk. During catalysis, ATP synthesis in the catalytic domain of F(1) is coupled via a rotary mechanism of the central stalk subunits to proton translocation.</text>
</comment>
<dbReference type="PANTHER" id="PTHR33445:SF1">
    <property type="entry name" value="ATP SYNTHASE SUBUNIT B"/>
    <property type="match status" value="1"/>
</dbReference>
<dbReference type="InterPro" id="IPR002146">
    <property type="entry name" value="ATP_synth_b/b'su_bac/chlpt"/>
</dbReference>
<keyword evidence="6 13" id="KW-0375">Hydrogen ion transport</keyword>
<dbReference type="HAMAP" id="MF_01398">
    <property type="entry name" value="ATP_synth_b_bprime"/>
    <property type="match status" value="1"/>
</dbReference>
<feature type="coiled-coil region" evidence="15">
    <location>
        <begin position="31"/>
        <end position="72"/>
    </location>
</feature>
<evidence type="ECO:0000256" key="4">
    <source>
        <dbReference type="ARBA" id="ARBA00022547"/>
    </source>
</evidence>
<keyword evidence="7 13" id="KW-1133">Transmembrane helix</keyword>
<evidence type="ECO:0000256" key="1">
    <source>
        <dbReference type="ARBA" id="ARBA00005513"/>
    </source>
</evidence>
<evidence type="ECO:0000256" key="2">
    <source>
        <dbReference type="ARBA" id="ARBA00022448"/>
    </source>
</evidence>
<comment type="subunit">
    <text evidence="13">F-type ATPases have 2 components, F(1) - the catalytic core - and F(0) - the membrane proton channel. F(1) has five subunits: alpha(3), beta(3), gamma(1), delta(1), epsilon(1). F(0) has three main subunits: a(1), b(2) and c(10-14). The alpha and beta chains form an alternating ring which encloses part of the gamma chain. F(1) is attached to F(0) by a central stalk formed by the gamma and epsilon chains, while a peripheral stalk is formed by the delta and b chains.</text>
</comment>
<dbReference type="RefSeq" id="WP_268048188.1">
    <property type="nucleotide sequence ID" value="NZ_JAPQES010000001.1"/>
</dbReference>
<keyword evidence="3 13" id="KW-1003">Cell membrane</keyword>
<sequence>MKIYLPKILYTIINFMILYFILNRFLFKPVNKTIDSRKNEIQSNIKQAEEDRKQAEFLKNENENKIKESKAQGKKLVEDYKVKAEKVSQEIIGEAHVEAEKIIERATKEIKRQKEKVEDEIKDNTINLAIQLASKALEESIDEEKHRQLIEDFIAKVGN</sequence>
<comment type="subcellular location">
    <subcellularLocation>
        <location evidence="13">Cell membrane</location>
        <topology evidence="13">Single-pass membrane protein</topology>
    </subcellularLocation>
    <subcellularLocation>
        <location evidence="12">Endomembrane system</location>
        <topology evidence="12">Single-pass membrane protein</topology>
    </subcellularLocation>
</comment>
<accession>A0ABT4CL99</accession>
<evidence type="ECO:0000256" key="7">
    <source>
        <dbReference type="ARBA" id="ARBA00022989"/>
    </source>
</evidence>
<feature type="coiled-coil region" evidence="15">
    <location>
        <begin position="96"/>
        <end position="127"/>
    </location>
</feature>
<dbReference type="Pfam" id="PF00430">
    <property type="entry name" value="ATP-synt_B"/>
    <property type="match status" value="1"/>
</dbReference>
<dbReference type="Proteomes" id="UP001079657">
    <property type="component" value="Unassembled WGS sequence"/>
</dbReference>
<dbReference type="InterPro" id="IPR005864">
    <property type="entry name" value="ATP_synth_F0_bsu_bac"/>
</dbReference>
<evidence type="ECO:0000256" key="12">
    <source>
        <dbReference type="ARBA" id="ARBA00037847"/>
    </source>
</evidence>
<name>A0ABT4CL99_9CLOT</name>
<evidence type="ECO:0000256" key="8">
    <source>
        <dbReference type="ARBA" id="ARBA00023065"/>
    </source>
</evidence>
<keyword evidence="9 13" id="KW-0472">Membrane</keyword>
<evidence type="ECO:0000313" key="17">
    <source>
        <dbReference type="Proteomes" id="UP001079657"/>
    </source>
</evidence>
<organism evidence="16 17">
    <name type="scientific">Clostridium ganghwense</name>
    <dbReference type="NCBI Taxonomy" id="312089"/>
    <lineage>
        <taxon>Bacteria</taxon>
        <taxon>Bacillati</taxon>
        <taxon>Bacillota</taxon>
        <taxon>Clostridia</taxon>
        <taxon>Eubacteriales</taxon>
        <taxon>Clostridiaceae</taxon>
        <taxon>Clostridium</taxon>
    </lineage>
</organism>
<dbReference type="SUPFAM" id="SSF81573">
    <property type="entry name" value="F1F0 ATP synthase subunit B, membrane domain"/>
    <property type="match status" value="1"/>
</dbReference>